<organism evidence="1 2">
    <name type="scientific">Macrophomina phaseolina (strain MS6)</name>
    <name type="common">Charcoal rot fungus</name>
    <dbReference type="NCBI Taxonomy" id="1126212"/>
    <lineage>
        <taxon>Eukaryota</taxon>
        <taxon>Fungi</taxon>
        <taxon>Dikarya</taxon>
        <taxon>Ascomycota</taxon>
        <taxon>Pezizomycotina</taxon>
        <taxon>Dothideomycetes</taxon>
        <taxon>Dothideomycetes incertae sedis</taxon>
        <taxon>Botryosphaeriales</taxon>
        <taxon>Botryosphaeriaceae</taxon>
        <taxon>Macrophomina</taxon>
    </lineage>
</organism>
<dbReference type="InParanoid" id="K2SCE8"/>
<dbReference type="VEuPathDB" id="FungiDB:MPH_08374"/>
<dbReference type="Proteomes" id="UP000007129">
    <property type="component" value="Unassembled WGS sequence"/>
</dbReference>
<dbReference type="OrthoDB" id="10470001at2759"/>
<evidence type="ECO:0000313" key="1">
    <source>
        <dbReference type="EMBL" id="EKG14525.1"/>
    </source>
</evidence>
<reference evidence="1 2" key="1">
    <citation type="journal article" date="2012" name="BMC Genomics">
        <title>Tools to kill: Genome of one of the most destructive plant pathogenic fungi Macrophomina phaseolina.</title>
        <authorList>
            <person name="Islam M.S."/>
            <person name="Haque M.S."/>
            <person name="Islam M.M."/>
            <person name="Emdad E.M."/>
            <person name="Halim A."/>
            <person name="Hossen Q.M.M."/>
            <person name="Hossain M.Z."/>
            <person name="Ahmed B."/>
            <person name="Rahim S."/>
            <person name="Rahman M.S."/>
            <person name="Alam M.M."/>
            <person name="Hou S."/>
            <person name="Wan X."/>
            <person name="Saito J.A."/>
            <person name="Alam M."/>
        </authorList>
    </citation>
    <scope>NUCLEOTIDE SEQUENCE [LARGE SCALE GENOMIC DNA]</scope>
    <source>
        <strain evidence="1 2">MS6</strain>
    </source>
</reference>
<evidence type="ECO:0000313" key="2">
    <source>
        <dbReference type="Proteomes" id="UP000007129"/>
    </source>
</evidence>
<dbReference type="AlphaFoldDB" id="K2SCE8"/>
<comment type="caution">
    <text evidence="1">The sequence shown here is derived from an EMBL/GenBank/DDBJ whole genome shotgun (WGS) entry which is preliminary data.</text>
</comment>
<accession>K2SCE8</accession>
<dbReference type="EMBL" id="AHHD01000347">
    <property type="protein sequence ID" value="EKG14525.1"/>
    <property type="molecule type" value="Genomic_DNA"/>
</dbReference>
<sequence length="242" mass="26990">MPATGVRGEAVSTARRLRYPIPQRVISRVARVATGVALINTSSSSPLLLLYRQNTPWTLTFSNPQSLPPSIMHVAAVVLFCLLAWARPSHQYPSRLQRTTGCRCLTLNSNETRAFWLQPPQLENPGDTCRRLGYQLGEWLQWIDGHTDLQAAWQLYDDILQNRRANSAVPLRKTLSQTAARGEADARATGDAADDESKVTCQIEGMVEVREDSTLSDSVLVRVFLGAILLAVLYESASRIWW</sequence>
<protein>
    <submittedName>
        <fullName evidence="1">Uncharacterized protein</fullName>
    </submittedName>
</protein>
<name>K2SCE8_MACPH</name>
<proteinExistence type="predicted"/>
<gene>
    <name evidence="1" type="ORF">MPH_08374</name>
</gene>
<dbReference type="HOGENOM" id="CLU_100296_0_0_1"/>